<dbReference type="Gene3D" id="1.10.10.10">
    <property type="entry name" value="Winged helix-like DNA-binding domain superfamily/Winged helix DNA-binding domain"/>
    <property type="match status" value="1"/>
</dbReference>
<keyword evidence="1" id="KW-0805">Transcription regulation</keyword>
<proteinExistence type="predicted"/>
<dbReference type="GO" id="GO:0003700">
    <property type="term" value="F:DNA-binding transcription factor activity"/>
    <property type="evidence" value="ECO:0000318"/>
    <property type="project" value="GO_Central"/>
</dbReference>
<dbReference type="OrthoDB" id="9782219at2"/>
<organism evidence="5 6">
    <name type="scientific">Bradyrhizobium diazoefficiens (strain JCM 10833 / BCRC 13528 / IAM 13628 / NBRC 14792 / USDA 110)</name>
    <dbReference type="NCBI Taxonomy" id="224911"/>
    <lineage>
        <taxon>Bacteria</taxon>
        <taxon>Pseudomonadati</taxon>
        <taxon>Pseudomonadota</taxon>
        <taxon>Alphaproteobacteria</taxon>
        <taxon>Hyphomicrobiales</taxon>
        <taxon>Nitrobacteraceae</taxon>
        <taxon>Bradyrhizobium</taxon>
    </lineage>
</organism>
<dbReference type="EnsemblBacteria" id="BAC47869">
    <property type="protein sequence ID" value="BAC47869"/>
    <property type="gene ID" value="BAC47869"/>
</dbReference>
<dbReference type="AlphaFoldDB" id="Q89S08"/>
<dbReference type="InterPro" id="IPR002577">
    <property type="entry name" value="HTH_HxlR"/>
</dbReference>
<dbReference type="KEGG" id="bja:bll2604"/>
<evidence type="ECO:0000256" key="1">
    <source>
        <dbReference type="ARBA" id="ARBA00023015"/>
    </source>
</evidence>
<dbReference type="GO" id="GO:0003677">
    <property type="term" value="F:DNA binding"/>
    <property type="evidence" value="ECO:0007669"/>
    <property type="project" value="UniProtKB-KW"/>
</dbReference>
<dbReference type="GO" id="GO:0006355">
    <property type="term" value="P:regulation of DNA-templated transcription"/>
    <property type="evidence" value="ECO:0000318"/>
    <property type="project" value="GO_Central"/>
</dbReference>
<feature type="domain" description="HTH hxlR-type" evidence="4">
    <location>
        <begin position="39"/>
        <end position="136"/>
    </location>
</feature>
<sequence length="182" mass="21083">MLASRANCTDHSSQFLFLTYYACVGDRIMKWDTLDEESCSLSRTVAVVGDRWTLLILRECFLRVRRFEGFQSSLQITRHLLSERLKKLVRFGILRRVPYSEAPKRYEYILTQKGLDLYPIIMAMVHWGDTHMGDERGRPMLHEHRTCGKLFDPVMVCSECGEVLHAKQVHVHAGPGRRETVG</sequence>
<dbReference type="InParanoid" id="Q89S08"/>
<evidence type="ECO:0000256" key="2">
    <source>
        <dbReference type="ARBA" id="ARBA00023125"/>
    </source>
</evidence>
<dbReference type="Proteomes" id="UP000002526">
    <property type="component" value="Chromosome"/>
</dbReference>
<evidence type="ECO:0000256" key="3">
    <source>
        <dbReference type="ARBA" id="ARBA00023163"/>
    </source>
</evidence>
<dbReference type="GO" id="GO:0032993">
    <property type="term" value="C:protein-DNA complex"/>
    <property type="evidence" value="ECO:0000318"/>
    <property type="project" value="GO_Central"/>
</dbReference>
<dbReference type="HOGENOM" id="CLU_111585_0_0_5"/>
<keyword evidence="6" id="KW-1185">Reference proteome</keyword>
<dbReference type="InterPro" id="IPR036390">
    <property type="entry name" value="WH_DNA-bd_sf"/>
</dbReference>
<protein>
    <submittedName>
        <fullName evidence="5">Transcriptional regulatory protein</fullName>
    </submittedName>
</protein>
<dbReference type="Pfam" id="PF01638">
    <property type="entry name" value="HxlR"/>
    <property type="match status" value="1"/>
</dbReference>
<dbReference type="SUPFAM" id="SSF46785">
    <property type="entry name" value="Winged helix' DNA-binding domain"/>
    <property type="match status" value="1"/>
</dbReference>
<accession>Q89S08</accession>
<dbReference type="EMBL" id="BA000040">
    <property type="protein sequence ID" value="BAC47869.1"/>
    <property type="molecule type" value="Genomic_DNA"/>
</dbReference>
<evidence type="ECO:0000259" key="4">
    <source>
        <dbReference type="PROSITE" id="PS51118"/>
    </source>
</evidence>
<keyword evidence="2" id="KW-0238">DNA-binding</keyword>
<dbReference type="PANTHER" id="PTHR33204">
    <property type="entry name" value="TRANSCRIPTIONAL REGULATOR, MARR FAMILY"/>
    <property type="match status" value="1"/>
</dbReference>
<reference evidence="6" key="1">
    <citation type="journal article" date="2002" name="DNA Res.">
        <title>Complete genomic sequence of nitrogen-fixing symbiotic bacterium Bradyrhizobium japonicum USDA110.</title>
        <authorList>
            <person name="Kaneko T."/>
            <person name="Nakamura Y."/>
            <person name="Sato S."/>
            <person name="Minamisawa K."/>
            <person name="Uchiumi T."/>
            <person name="Sasamoto S."/>
            <person name="Watanabe A."/>
            <person name="Idesawa K."/>
            <person name="Iriguchi M."/>
            <person name="Kawashima K."/>
            <person name="Kohara M."/>
            <person name="Matsumoto M."/>
            <person name="Shimpo S."/>
            <person name="Tsuruoka H."/>
            <person name="Wada T."/>
            <person name="Yamada M."/>
            <person name="Tabata S."/>
        </authorList>
    </citation>
    <scope>NUCLEOTIDE SEQUENCE [LARGE SCALE GENOMIC DNA]</scope>
    <source>
        <strain evidence="6">JCM 10833 / BCRC 13528 / IAM 13628 / NBRC 14792 / USDA 110</strain>
    </source>
</reference>
<dbReference type="InterPro" id="IPR036388">
    <property type="entry name" value="WH-like_DNA-bd_sf"/>
</dbReference>
<dbReference type="PANTHER" id="PTHR33204:SF36">
    <property type="entry name" value="TRANSCRIPTIONAL REGULATORY PROTEIN"/>
    <property type="match status" value="1"/>
</dbReference>
<evidence type="ECO:0000313" key="5">
    <source>
        <dbReference type="EMBL" id="BAC47869.1"/>
    </source>
</evidence>
<dbReference type="PhylomeDB" id="Q89S08"/>
<dbReference type="STRING" id="224911.AAV28_10010"/>
<dbReference type="eggNOG" id="COG1733">
    <property type="taxonomic scope" value="Bacteria"/>
</dbReference>
<keyword evidence="3" id="KW-0804">Transcription</keyword>
<dbReference type="PATRIC" id="fig|224911.5.peg.2575"/>
<evidence type="ECO:0000313" key="6">
    <source>
        <dbReference type="Proteomes" id="UP000002526"/>
    </source>
</evidence>
<gene>
    <name evidence="5" type="ordered locus">bll2604</name>
</gene>
<dbReference type="PROSITE" id="PS51118">
    <property type="entry name" value="HTH_HXLR"/>
    <property type="match status" value="1"/>
</dbReference>
<name>Q89S08_BRADU</name>